<feature type="non-terminal residue" evidence="1">
    <location>
        <position position="70"/>
    </location>
</feature>
<organism evidence="1 2">
    <name type="scientific">Pluteus cervinus</name>
    <dbReference type="NCBI Taxonomy" id="181527"/>
    <lineage>
        <taxon>Eukaryota</taxon>
        <taxon>Fungi</taxon>
        <taxon>Dikarya</taxon>
        <taxon>Basidiomycota</taxon>
        <taxon>Agaricomycotina</taxon>
        <taxon>Agaricomycetes</taxon>
        <taxon>Agaricomycetidae</taxon>
        <taxon>Agaricales</taxon>
        <taxon>Pluteineae</taxon>
        <taxon>Pluteaceae</taxon>
        <taxon>Pluteus</taxon>
    </lineage>
</organism>
<gene>
    <name evidence="1" type="ORF">BDN72DRAFT_743229</name>
</gene>
<keyword evidence="2" id="KW-1185">Reference proteome</keyword>
<name>A0ACD3A5J0_9AGAR</name>
<reference evidence="1 2" key="1">
    <citation type="journal article" date="2019" name="Nat. Ecol. Evol.">
        <title>Megaphylogeny resolves global patterns of mushroom evolution.</title>
        <authorList>
            <person name="Varga T."/>
            <person name="Krizsan K."/>
            <person name="Foldi C."/>
            <person name="Dima B."/>
            <person name="Sanchez-Garcia M."/>
            <person name="Sanchez-Ramirez S."/>
            <person name="Szollosi G.J."/>
            <person name="Szarkandi J.G."/>
            <person name="Papp V."/>
            <person name="Albert L."/>
            <person name="Andreopoulos W."/>
            <person name="Angelini C."/>
            <person name="Antonin V."/>
            <person name="Barry K.W."/>
            <person name="Bougher N.L."/>
            <person name="Buchanan P."/>
            <person name="Buyck B."/>
            <person name="Bense V."/>
            <person name="Catcheside P."/>
            <person name="Chovatia M."/>
            <person name="Cooper J."/>
            <person name="Damon W."/>
            <person name="Desjardin D."/>
            <person name="Finy P."/>
            <person name="Geml J."/>
            <person name="Haridas S."/>
            <person name="Hughes K."/>
            <person name="Justo A."/>
            <person name="Karasinski D."/>
            <person name="Kautmanova I."/>
            <person name="Kiss B."/>
            <person name="Kocsube S."/>
            <person name="Kotiranta H."/>
            <person name="LaButti K.M."/>
            <person name="Lechner B.E."/>
            <person name="Liimatainen K."/>
            <person name="Lipzen A."/>
            <person name="Lukacs Z."/>
            <person name="Mihaltcheva S."/>
            <person name="Morgado L.N."/>
            <person name="Niskanen T."/>
            <person name="Noordeloos M.E."/>
            <person name="Ohm R.A."/>
            <person name="Ortiz-Santana B."/>
            <person name="Ovrebo C."/>
            <person name="Racz N."/>
            <person name="Riley R."/>
            <person name="Savchenko A."/>
            <person name="Shiryaev A."/>
            <person name="Soop K."/>
            <person name="Spirin V."/>
            <person name="Szebenyi C."/>
            <person name="Tomsovsky M."/>
            <person name="Tulloss R.E."/>
            <person name="Uehling J."/>
            <person name="Grigoriev I.V."/>
            <person name="Vagvolgyi C."/>
            <person name="Papp T."/>
            <person name="Martin F.M."/>
            <person name="Miettinen O."/>
            <person name="Hibbett D.S."/>
            <person name="Nagy L.G."/>
        </authorList>
    </citation>
    <scope>NUCLEOTIDE SEQUENCE [LARGE SCALE GENOMIC DNA]</scope>
    <source>
        <strain evidence="1 2">NL-1719</strain>
    </source>
</reference>
<protein>
    <submittedName>
        <fullName evidence="1">Uncharacterized protein</fullName>
    </submittedName>
</protein>
<feature type="non-terminal residue" evidence="1">
    <location>
        <position position="1"/>
    </location>
</feature>
<dbReference type="EMBL" id="ML208757">
    <property type="protein sequence ID" value="TFK60574.1"/>
    <property type="molecule type" value="Genomic_DNA"/>
</dbReference>
<dbReference type="Proteomes" id="UP000308600">
    <property type="component" value="Unassembled WGS sequence"/>
</dbReference>
<sequence length="70" mass="8335">IPRRSDPDRLDGFHIAMLTMFAPWTNPIELVSDDMSLQEQYQQMRDQTSLYHLKVIDNMQLLHECKDSRD</sequence>
<accession>A0ACD3A5J0</accession>
<proteinExistence type="predicted"/>
<evidence type="ECO:0000313" key="1">
    <source>
        <dbReference type="EMBL" id="TFK60574.1"/>
    </source>
</evidence>
<evidence type="ECO:0000313" key="2">
    <source>
        <dbReference type="Proteomes" id="UP000308600"/>
    </source>
</evidence>